<evidence type="ECO:0000313" key="1">
    <source>
        <dbReference type="EMBL" id="GAK44601.1"/>
    </source>
</evidence>
<dbReference type="Proteomes" id="UP000028702">
    <property type="component" value="Unassembled WGS sequence"/>
</dbReference>
<protein>
    <submittedName>
        <fullName evidence="1">Enoyl-CoA hydratase</fullName>
    </submittedName>
</protein>
<dbReference type="AlphaFoldDB" id="A0A081B983"/>
<dbReference type="RefSeq" id="WP_369384760.1">
    <property type="nucleotide sequence ID" value="NZ_BBIO01000004.1"/>
</dbReference>
<accession>A0A081B983</accession>
<dbReference type="InterPro" id="IPR029045">
    <property type="entry name" value="ClpP/crotonase-like_dom_sf"/>
</dbReference>
<dbReference type="STRING" id="1333998.M2A_1100"/>
<dbReference type="EMBL" id="BBIO01000004">
    <property type="protein sequence ID" value="GAK44601.1"/>
    <property type="molecule type" value="Genomic_DNA"/>
</dbReference>
<organism evidence="1 2">
    <name type="scientific">Tepidicaulis marinus</name>
    <dbReference type="NCBI Taxonomy" id="1333998"/>
    <lineage>
        <taxon>Bacteria</taxon>
        <taxon>Pseudomonadati</taxon>
        <taxon>Pseudomonadota</taxon>
        <taxon>Alphaproteobacteria</taxon>
        <taxon>Hyphomicrobiales</taxon>
        <taxon>Parvibaculaceae</taxon>
        <taxon>Tepidicaulis</taxon>
    </lineage>
</organism>
<evidence type="ECO:0000313" key="2">
    <source>
        <dbReference type="Proteomes" id="UP000028702"/>
    </source>
</evidence>
<sequence>MDMLTGNKAGPALLRAAWRSWENAEGLMETVLYEVAGGVAKLTLNRPDVLNSLNT</sequence>
<dbReference type="SUPFAM" id="SSF52096">
    <property type="entry name" value="ClpP/crotonase"/>
    <property type="match status" value="1"/>
</dbReference>
<name>A0A081B983_9HYPH</name>
<dbReference type="Gene3D" id="3.30.300.220">
    <property type="match status" value="1"/>
</dbReference>
<comment type="caution">
    <text evidence="1">The sequence shown here is derived from an EMBL/GenBank/DDBJ whole genome shotgun (WGS) entry which is preliminary data.</text>
</comment>
<gene>
    <name evidence="1" type="ORF">M2A_1100</name>
</gene>
<reference evidence="1 2" key="1">
    <citation type="submission" date="2014-07" db="EMBL/GenBank/DDBJ databases">
        <title>Tepidicaulis marinum gen. nov., sp. nov., a novel marine bacterium denitrifying nitrate to nitrous oxide strictly under microaerobic conditions.</title>
        <authorList>
            <person name="Takeuchi M."/>
            <person name="Yamagishi T."/>
            <person name="Kamagata Y."/>
            <person name="Oshima K."/>
            <person name="Hattori M."/>
            <person name="Katayama T."/>
            <person name="Hanada S."/>
            <person name="Tamaki H."/>
            <person name="Marumo K."/>
            <person name="Maeda H."/>
            <person name="Nedachi M."/>
            <person name="Iwasaki W."/>
            <person name="Suwa Y."/>
            <person name="Sakata S."/>
        </authorList>
    </citation>
    <scope>NUCLEOTIDE SEQUENCE [LARGE SCALE GENOMIC DNA]</scope>
    <source>
        <strain evidence="1 2">MA2</strain>
    </source>
</reference>
<proteinExistence type="predicted"/>
<keyword evidence="2" id="KW-1185">Reference proteome</keyword>